<dbReference type="AlphaFoldDB" id="A0A835K9I4"/>
<evidence type="ECO:0000313" key="2">
    <source>
        <dbReference type="EMBL" id="KAF9685209.1"/>
    </source>
</evidence>
<reference evidence="2 3" key="1">
    <citation type="submission" date="2020-10" db="EMBL/GenBank/DDBJ databases">
        <title>Plant Genome Project.</title>
        <authorList>
            <person name="Zhang R.-G."/>
        </authorList>
    </citation>
    <scope>NUCLEOTIDE SEQUENCE [LARGE SCALE GENOMIC DNA]</scope>
    <source>
        <strain evidence="2">FAFU-HL-1</strain>
        <tissue evidence="2">Leaf</tissue>
    </source>
</reference>
<sequence>MEATKEGTGLLDQIVPPRLEDAGLEDCALPPDLIKEAFLKAASAVKSRATLIFSDEDEYADCVQDPWPEKAKFASHNLVGVPPVPGASDALGGIEMGKETPGSCVAEKGGGMMEAGGDKVVVVGGEVEEIENERGDCLGVGLKKKDENGSEAEEEEGREGERPTLAEGFIVSYGLCQCLFQDPVVMPRVVKCLTASARGSFKDLTPIRHKGMKGLCFNQWQRSDQELEMKVGVIFIRDFDAHWFSETTLVICASGCANILSYLLKQVQNLEMTRNVESDIGKPYLVVGFLLGISSRSQKL</sequence>
<feature type="compositionally biased region" description="Acidic residues" evidence="1">
    <location>
        <begin position="149"/>
        <end position="158"/>
    </location>
</feature>
<dbReference type="OrthoDB" id="773986at2759"/>
<dbReference type="PANTHER" id="PTHR36713:SF1">
    <property type="entry name" value="OS09G0344700 PROTEIN"/>
    <property type="match status" value="1"/>
</dbReference>
<evidence type="ECO:0000256" key="1">
    <source>
        <dbReference type="SAM" id="MobiDB-lite"/>
    </source>
</evidence>
<dbReference type="Proteomes" id="UP000657918">
    <property type="component" value="Unassembled WGS sequence"/>
</dbReference>
<evidence type="ECO:0000313" key="3">
    <source>
        <dbReference type="Proteomes" id="UP000657918"/>
    </source>
</evidence>
<gene>
    <name evidence="2" type="ORF">SADUNF_Sadunf03G0030800</name>
</gene>
<keyword evidence="3" id="KW-1185">Reference proteome</keyword>
<dbReference type="PANTHER" id="PTHR36713">
    <property type="entry name" value="OS09G0344700 PROTEIN"/>
    <property type="match status" value="1"/>
</dbReference>
<comment type="caution">
    <text evidence="2">The sequence shown here is derived from an EMBL/GenBank/DDBJ whole genome shotgun (WGS) entry which is preliminary data.</text>
</comment>
<name>A0A835K9I4_9ROSI</name>
<accession>A0A835K9I4</accession>
<feature type="region of interest" description="Disordered" evidence="1">
    <location>
        <begin position="141"/>
        <end position="161"/>
    </location>
</feature>
<dbReference type="EMBL" id="JADGMS010000003">
    <property type="protein sequence ID" value="KAF9685209.1"/>
    <property type="molecule type" value="Genomic_DNA"/>
</dbReference>
<proteinExistence type="predicted"/>
<organism evidence="2 3">
    <name type="scientific">Salix dunnii</name>
    <dbReference type="NCBI Taxonomy" id="1413687"/>
    <lineage>
        <taxon>Eukaryota</taxon>
        <taxon>Viridiplantae</taxon>
        <taxon>Streptophyta</taxon>
        <taxon>Embryophyta</taxon>
        <taxon>Tracheophyta</taxon>
        <taxon>Spermatophyta</taxon>
        <taxon>Magnoliopsida</taxon>
        <taxon>eudicotyledons</taxon>
        <taxon>Gunneridae</taxon>
        <taxon>Pentapetalae</taxon>
        <taxon>rosids</taxon>
        <taxon>fabids</taxon>
        <taxon>Malpighiales</taxon>
        <taxon>Salicaceae</taxon>
        <taxon>Saliceae</taxon>
        <taxon>Salix</taxon>
    </lineage>
</organism>
<protein>
    <submittedName>
        <fullName evidence="2">Uncharacterized protein</fullName>
    </submittedName>
</protein>